<accession>A0ABY4P8B4</accession>
<organism evidence="1 2">
    <name type="scientific">Bombilactobacillus folatiphilus</name>
    <dbReference type="NCBI Taxonomy" id="2923362"/>
    <lineage>
        <taxon>Bacteria</taxon>
        <taxon>Bacillati</taxon>
        <taxon>Bacillota</taxon>
        <taxon>Bacilli</taxon>
        <taxon>Lactobacillales</taxon>
        <taxon>Lactobacillaceae</taxon>
        <taxon>Bombilactobacillus</taxon>
    </lineage>
</organism>
<gene>
    <name evidence="1" type="ORF">MOO45_07105</name>
</gene>
<dbReference type="RefSeq" id="WP_249514216.1">
    <property type="nucleotide sequence ID" value="NZ_CP093366.1"/>
</dbReference>
<dbReference type="EMBL" id="CP093366">
    <property type="protein sequence ID" value="UQS81948.1"/>
    <property type="molecule type" value="Genomic_DNA"/>
</dbReference>
<keyword evidence="2" id="KW-1185">Reference proteome</keyword>
<dbReference type="InterPro" id="IPR008966">
    <property type="entry name" value="Adhesion_dom_sf"/>
</dbReference>
<evidence type="ECO:0008006" key="3">
    <source>
        <dbReference type="Google" id="ProtNLM"/>
    </source>
</evidence>
<dbReference type="SUPFAM" id="SSF49401">
    <property type="entry name" value="Bacterial adhesins"/>
    <property type="match status" value="1"/>
</dbReference>
<evidence type="ECO:0000313" key="2">
    <source>
        <dbReference type="Proteomes" id="UP000831495"/>
    </source>
</evidence>
<dbReference type="Gene3D" id="2.60.40.740">
    <property type="match status" value="2"/>
</dbReference>
<dbReference type="Proteomes" id="UP000831495">
    <property type="component" value="Chromosome"/>
</dbReference>
<sequence>MGFKMQSIPKLLGKLIIALFFVWLGNYMQCLNVQGATPGLTDFPDDGMSQNPSDWTGPLKTDFAEDYTTDIFTYYTNSMIYEATMYKNQIYLFVAGFGNYSGQRGFNNLSLDYALLSPNDQGSNLIGGDGIVAQADGEIRWSYPPMNTGSLRNFGDISHGSVKIVGFVHDYPNLEFEESFTPDDPTNPKLITQQLCIKNISQTQTQTYRIVHGSLFAPRPQYAYPFYGYSASIDVRSLGGNKGFYTPMPPKKGKLSSPTKGRYNILTKVPNGPDYTSISSMALQPPFKQASSPFFPSGINEAMNSTIANSSRGDLLHKGTDQMWYEAGDAAESATMRMVWKPTTLAPGQTAKYAFQLWPQPTGSIPALTQQITNKQTGSSESEYQAGADQAPVHFKLSFMNQGVDSSLPFDKFQDTLPSDLKLDLNSIKFTKNGGTDSQLVNKSSGNSILLSGTDSLSDDQTLTVEFDAHIKSSASKKTLTNTASIYNGTTLVKSSNESLKVADFKYGATMTQTGGFVSASGAVGAMSNSGLTWRPQDPNQKQAQLKFAYQIDPNGSDQLASKINFADPLPAGWTYKPSSLRAVVKKSSTDAGTALTKSGSLSNTASSNLTLQTANGQPFTSGQIIEVTFNVDLDPDKVTNIANTATISGQTTSGVPESTSTNPFVITRPQDTTYLKSVPQLLDFGSSLNAITHPLGSSSFTGTLLVNRYTSTKKGYRITVSLKNGLSLLGMPNKLLGSNSGSILGFRRLSSDPNYNAGQYFDVNPSGVLIKSDGFADTQVNVPFTADLTFYVSGKNQWQLRPENASPAGTYSGDMTWTLVNSLN</sequence>
<proteinExistence type="predicted"/>
<name>A0ABY4P8B4_9LACO</name>
<protein>
    <recommendedName>
        <fullName evidence="3">WxL domain-containing protein</fullName>
    </recommendedName>
</protein>
<reference evidence="1" key="1">
    <citation type="journal article" date="2022" name="Int. J. Syst. Evol. Microbiol.">
        <title>Apilactobacillus apisilvae sp. nov., Nicolia spurrieriana gen. nov. sp. nov., Bombilactobacillus folatiphilus sp. nov. and Bombilactobacillus thymidiniphilus sp. nov., four new lactic acid bacterial isolates from stingless bees Tetragonula carbonaria and Austroplebeia australis.</title>
        <authorList>
            <person name="Oliphant S.A."/>
            <person name="Watson-Haigh N.S."/>
            <person name="Sumby K.M."/>
            <person name="Gardner J."/>
            <person name="Groom S."/>
            <person name="Jiranek V."/>
        </authorList>
    </citation>
    <scope>NUCLEOTIDE SEQUENCE</scope>
    <source>
        <strain evidence="1">SG4_D2</strain>
    </source>
</reference>
<evidence type="ECO:0000313" key="1">
    <source>
        <dbReference type="EMBL" id="UQS81948.1"/>
    </source>
</evidence>